<feature type="domain" description="SKP1 component dimerisation" evidence="5">
    <location>
        <begin position="135"/>
        <end position="172"/>
    </location>
</feature>
<feature type="compositionally biased region" description="Polar residues" evidence="4">
    <location>
        <begin position="527"/>
        <end position="552"/>
    </location>
</feature>
<reference evidence="6 7" key="1">
    <citation type="journal article" date="2024" name="Nat. Commun.">
        <title>Phylogenomics reveals the evolutionary origins of lichenization in chlorophyte algae.</title>
        <authorList>
            <person name="Puginier C."/>
            <person name="Libourel C."/>
            <person name="Otte J."/>
            <person name="Skaloud P."/>
            <person name="Haon M."/>
            <person name="Grisel S."/>
            <person name="Petersen M."/>
            <person name="Berrin J.G."/>
            <person name="Delaux P.M."/>
            <person name="Dal Grande F."/>
            <person name="Keller J."/>
        </authorList>
    </citation>
    <scope>NUCLEOTIDE SEQUENCE [LARGE SCALE GENOMIC DNA]</scope>
    <source>
        <strain evidence="6 7">SAG 2145</strain>
    </source>
</reference>
<keyword evidence="7" id="KW-1185">Reference proteome</keyword>
<name>A0AAW1REA3_9CHLO</name>
<dbReference type="InterPro" id="IPR001232">
    <property type="entry name" value="SKP1-like"/>
</dbReference>
<dbReference type="SUPFAM" id="SSF81382">
    <property type="entry name" value="Skp1 dimerisation domain-like"/>
    <property type="match status" value="1"/>
</dbReference>
<feature type="coiled-coil region" evidence="3">
    <location>
        <begin position="192"/>
        <end position="226"/>
    </location>
</feature>
<evidence type="ECO:0000256" key="2">
    <source>
        <dbReference type="ARBA" id="ARBA00022786"/>
    </source>
</evidence>
<feature type="region of interest" description="Disordered" evidence="4">
    <location>
        <begin position="1"/>
        <end position="26"/>
    </location>
</feature>
<dbReference type="SMART" id="SM00512">
    <property type="entry name" value="Skp1"/>
    <property type="match status" value="1"/>
</dbReference>
<dbReference type="Pfam" id="PF01466">
    <property type="entry name" value="Skp1"/>
    <property type="match status" value="1"/>
</dbReference>
<comment type="caution">
    <text evidence="6">The sequence shown here is derived from an EMBL/GenBank/DDBJ whole genome shotgun (WGS) entry which is preliminary data.</text>
</comment>
<dbReference type="Proteomes" id="UP001438707">
    <property type="component" value="Unassembled WGS sequence"/>
</dbReference>
<evidence type="ECO:0000256" key="4">
    <source>
        <dbReference type="SAM" id="MobiDB-lite"/>
    </source>
</evidence>
<feature type="region of interest" description="Disordered" evidence="4">
    <location>
        <begin position="259"/>
        <end position="285"/>
    </location>
</feature>
<keyword evidence="2" id="KW-0833">Ubl conjugation pathway</keyword>
<feature type="region of interest" description="Disordered" evidence="4">
    <location>
        <begin position="635"/>
        <end position="658"/>
    </location>
</feature>
<dbReference type="GO" id="GO:0009867">
    <property type="term" value="P:jasmonic acid mediated signaling pathway"/>
    <property type="evidence" value="ECO:0007669"/>
    <property type="project" value="UniProtKB-ARBA"/>
</dbReference>
<dbReference type="InterPro" id="IPR016897">
    <property type="entry name" value="SKP1"/>
</dbReference>
<evidence type="ECO:0000259" key="5">
    <source>
        <dbReference type="Pfam" id="PF01466"/>
    </source>
</evidence>
<feature type="compositionally biased region" description="Acidic residues" evidence="4">
    <location>
        <begin position="340"/>
        <end position="362"/>
    </location>
</feature>
<keyword evidence="3" id="KW-0175">Coiled coil</keyword>
<accession>A0AAW1REA3</accession>
<feature type="compositionally biased region" description="Pro residues" evidence="4">
    <location>
        <begin position="404"/>
        <end position="418"/>
    </location>
</feature>
<feature type="region of interest" description="Disordered" evidence="4">
    <location>
        <begin position="402"/>
        <end position="491"/>
    </location>
</feature>
<feature type="compositionally biased region" description="Low complexity" evidence="4">
    <location>
        <begin position="454"/>
        <end position="480"/>
    </location>
</feature>
<feature type="region of interest" description="Disordered" evidence="4">
    <location>
        <begin position="298"/>
        <end position="362"/>
    </location>
</feature>
<feature type="compositionally biased region" description="Basic residues" evidence="4">
    <location>
        <begin position="265"/>
        <end position="277"/>
    </location>
</feature>
<dbReference type="PANTHER" id="PTHR11165">
    <property type="entry name" value="SKP1"/>
    <property type="match status" value="1"/>
</dbReference>
<dbReference type="EMBL" id="JALJOS010000013">
    <property type="protein sequence ID" value="KAK9831611.1"/>
    <property type="molecule type" value="Genomic_DNA"/>
</dbReference>
<organism evidence="6 7">
    <name type="scientific">Apatococcus lobatus</name>
    <dbReference type="NCBI Taxonomy" id="904363"/>
    <lineage>
        <taxon>Eukaryota</taxon>
        <taxon>Viridiplantae</taxon>
        <taxon>Chlorophyta</taxon>
        <taxon>core chlorophytes</taxon>
        <taxon>Trebouxiophyceae</taxon>
        <taxon>Chlorellales</taxon>
        <taxon>Chlorellaceae</taxon>
        <taxon>Apatococcus</taxon>
    </lineage>
</organism>
<dbReference type="AlphaFoldDB" id="A0AAW1REA3"/>
<evidence type="ECO:0000313" key="6">
    <source>
        <dbReference type="EMBL" id="KAK9831611.1"/>
    </source>
</evidence>
<dbReference type="Gene3D" id="3.30.710.10">
    <property type="entry name" value="Potassium Channel Kv1.1, Chain A"/>
    <property type="match status" value="1"/>
</dbReference>
<dbReference type="InterPro" id="IPR011333">
    <property type="entry name" value="SKP1/BTB/POZ_sf"/>
</dbReference>
<protein>
    <recommendedName>
        <fullName evidence="5">SKP1 component dimerisation domain-containing protein</fullName>
    </recommendedName>
</protein>
<evidence type="ECO:0000256" key="3">
    <source>
        <dbReference type="SAM" id="Coils"/>
    </source>
</evidence>
<comment type="similarity">
    <text evidence="1">Belongs to the SKP1 family.</text>
</comment>
<evidence type="ECO:0000313" key="7">
    <source>
        <dbReference type="Proteomes" id="UP001438707"/>
    </source>
</evidence>
<gene>
    <name evidence="6" type="ORF">WJX74_002556</name>
</gene>
<feature type="compositionally biased region" description="Polar residues" evidence="4">
    <location>
        <begin position="511"/>
        <end position="520"/>
    </location>
</feature>
<dbReference type="InterPro" id="IPR016072">
    <property type="entry name" value="Skp1_comp_dimer"/>
</dbReference>
<feature type="region of interest" description="Disordered" evidence="4">
    <location>
        <begin position="510"/>
        <end position="576"/>
    </location>
</feature>
<dbReference type="InterPro" id="IPR036296">
    <property type="entry name" value="SKP1-like_dim_sf"/>
</dbReference>
<proteinExistence type="inferred from homology"/>
<dbReference type="GO" id="GO:0006511">
    <property type="term" value="P:ubiquitin-dependent protein catabolic process"/>
    <property type="evidence" value="ECO:0007669"/>
    <property type="project" value="InterPro"/>
</dbReference>
<evidence type="ECO:0000256" key="1">
    <source>
        <dbReference type="ARBA" id="ARBA00009993"/>
    </source>
</evidence>
<sequence>MPGSRRSGRGTGSAQEGAPSSACTSAAPLLPGKLWVQTTDGEVKEVEGEMTALLFRNESMRSDYNKGKGREQSKPVQLPKQVTPDTLKLLLEYCQFHRAAGRSDKERKLFDEKFIKLDTNRLCELTSAADSLELKQLVELTSKALAKMIEGKSPEEIRETFHLPDDLTEEEKLEPVKNWQDDRRIRLLNRLYAKKRKALAEQKAKLRQAQNNQAGHQEQLEGAEALLQSPQILLSLPESAASAQDNRSVEELLSFIGGQDESGKSKAKSKKKKKSKRKGSDGADGLQMALMADDQACATSDPHAPNLGQHAAANPSQGDGIRWGGARDLSDASLAHYDDDFMDEDDEDDHNDDDDHLLDDMDSFIPGLHPSWHEAGNGALSGPPLGSLHLRVTTLTSLSQFRPKLPPAVPSLPIPGPTPHSQEARRQQSGEQPGPASMNGPARGRNSLKSPGVAARAQSSSSSLSGSEASEGSSRGSASSTMQVSSCRGGAAAESLGRQIAEKSRFIQLHNGPSQPQLSRPSDAMLGSTSPLPVDSPANSPANISKSSSHQSDAALAKASSLHSIESAPAERSDGDAGATLRVADGQELAPLGAQDALRVASALEDFLRMLGLHEQLQVIPSSCLLGACRRSLQADREPKEGAPSESDAPAITSGRQLHVQRVLPSGRSVALSVS</sequence>